<dbReference type="GO" id="GO:0006366">
    <property type="term" value="P:transcription by RNA polymerase II"/>
    <property type="evidence" value="ECO:0000318"/>
    <property type="project" value="GO_Central"/>
</dbReference>
<dbReference type="InterPro" id="IPR006111">
    <property type="entry name" value="Rpo6/Rpb6"/>
</dbReference>
<dbReference type="PANTHER" id="PTHR47227">
    <property type="entry name" value="DNA-DIRECTED RNA POLYMERASE SUBUNIT K"/>
    <property type="match status" value="1"/>
</dbReference>
<dbReference type="GO" id="GO:0005666">
    <property type="term" value="C:RNA polymerase III complex"/>
    <property type="evidence" value="ECO:0000318"/>
    <property type="project" value="GO_Central"/>
</dbReference>
<dbReference type="GO" id="GO:0003677">
    <property type="term" value="F:DNA binding"/>
    <property type="evidence" value="ECO:0007669"/>
    <property type="project" value="InterPro"/>
</dbReference>
<gene>
    <name evidence="3" type="ORF">TVAG_352310</name>
</gene>
<dbReference type="AlphaFoldDB" id="A2FZ94"/>
<dbReference type="OrthoDB" id="259769at2759"/>
<evidence type="ECO:0000256" key="2">
    <source>
        <dbReference type="ARBA" id="ARBA00023163"/>
    </source>
</evidence>
<dbReference type="RefSeq" id="XP_001302693.1">
    <property type="nucleotide sequence ID" value="XM_001302692.1"/>
</dbReference>
<dbReference type="InterPro" id="IPR036161">
    <property type="entry name" value="RPB6/omega-like_sf"/>
</dbReference>
<dbReference type="PIRSF" id="PIRSF000778">
    <property type="entry name" value="RpoK/RPB6"/>
    <property type="match status" value="1"/>
</dbReference>
<dbReference type="KEGG" id="tva:4747437"/>
<reference evidence="3" key="2">
    <citation type="journal article" date="2007" name="Science">
        <title>Draft genome sequence of the sexually transmitted pathogen Trichomonas vaginalis.</title>
        <authorList>
            <person name="Carlton J.M."/>
            <person name="Hirt R.P."/>
            <person name="Silva J.C."/>
            <person name="Delcher A.L."/>
            <person name="Schatz M."/>
            <person name="Zhao Q."/>
            <person name="Wortman J.R."/>
            <person name="Bidwell S.L."/>
            <person name="Alsmark U.C.M."/>
            <person name="Besteiro S."/>
            <person name="Sicheritz-Ponten T."/>
            <person name="Noel C.J."/>
            <person name="Dacks J.B."/>
            <person name="Foster P.G."/>
            <person name="Simillion C."/>
            <person name="Van de Peer Y."/>
            <person name="Miranda-Saavedra D."/>
            <person name="Barton G.J."/>
            <person name="Westrop G.D."/>
            <person name="Mueller S."/>
            <person name="Dessi D."/>
            <person name="Fiori P.L."/>
            <person name="Ren Q."/>
            <person name="Paulsen I."/>
            <person name="Zhang H."/>
            <person name="Bastida-Corcuera F.D."/>
            <person name="Simoes-Barbosa A."/>
            <person name="Brown M.T."/>
            <person name="Hayes R.D."/>
            <person name="Mukherjee M."/>
            <person name="Okumura C.Y."/>
            <person name="Schneider R."/>
            <person name="Smith A.J."/>
            <person name="Vanacova S."/>
            <person name="Villalvazo M."/>
            <person name="Haas B.J."/>
            <person name="Pertea M."/>
            <person name="Feldblyum T.V."/>
            <person name="Utterback T.R."/>
            <person name="Shu C.L."/>
            <person name="Osoegawa K."/>
            <person name="de Jong P.J."/>
            <person name="Hrdy I."/>
            <person name="Horvathova L."/>
            <person name="Zubacova Z."/>
            <person name="Dolezal P."/>
            <person name="Malik S.B."/>
            <person name="Logsdon J.M. Jr."/>
            <person name="Henze K."/>
            <person name="Gupta A."/>
            <person name="Wang C.C."/>
            <person name="Dunne R.L."/>
            <person name="Upcroft J.A."/>
            <person name="Upcroft P."/>
            <person name="White O."/>
            <person name="Salzberg S.L."/>
            <person name="Tang P."/>
            <person name="Chiu C.-H."/>
            <person name="Lee Y.-S."/>
            <person name="Embley T.M."/>
            <person name="Coombs G.H."/>
            <person name="Mottram J.C."/>
            <person name="Tachezy J."/>
            <person name="Fraser-Liggett C.M."/>
            <person name="Johnson P.J."/>
        </authorList>
    </citation>
    <scope>NUCLEOTIDE SEQUENCE [LARGE SCALE GENOMIC DNA]</scope>
    <source>
        <strain evidence="3">G3</strain>
    </source>
</reference>
<dbReference type="GO" id="GO:0006360">
    <property type="term" value="P:transcription by RNA polymerase I"/>
    <property type="evidence" value="ECO:0000318"/>
    <property type="project" value="GO_Central"/>
</dbReference>
<dbReference type="VEuPathDB" id="TrichDB:TVAGG3_1022270"/>
<dbReference type="Gene3D" id="3.90.940.10">
    <property type="match status" value="1"/>
</dbReference>
<dbReference type="SUPFAM" id="SSF63562">
    <property type="entry name" value="RPB6/omega subunit-like"/>
    <property type="match status" value="1"/>
</dbReference>
<reference evidence="3" key="1">
    <citation type="submission" date="2006-10" db="EMBL/GenBank/DDBJ databases">
        <authorList>
            <person name="Amadeo P."/>
            <person name="Zhao Q."/>
            <person name="Wortman J."/>
            <person name="Fraser-Liggett C."/>
            <person name="Carlton J."/>
        </authorList>
    </citation>
    <scope>NUCLEOTIDE SEQUENCE</scope>
    <source>
        <strain evidence="3">G3</strain>
    </source>
</reference>
<dbReference type="STRING" id="5722.A2FZ94"/>
<evidence type="ECO:0000313" key="4">
    <source>
        <dbReference type="Proteomes" id="UP000001542"/>
    </source>
</evidence>
<dbReference type="PANTHER" id="PTHR47227:SF5">
    <property type="entry name" value="DNA-DIRECTED RNA POLYMERASES I, II, AND III SUBUNIT RPABC2"/>
    <property type="match status" value="1"/>
</dbReference>
<dbReference type="GO" id="GO:0042797">
    <property type="term" value="P:tRNA transcription by RNA polymerase III"/>
    <property type="evidence" value="ECO:0000318"/>
    <property type="project" value="GO_Central"/>
</dbReference>
<dbReference type="OMA" id="NTYEKWA"/>
<dbReference type="EMBL" id="DS114168">
    <property type="protein sequence ID" value="EAX89763.1"/>
    <property type="molecule type" value="Genomic_DNA"/>
</dbReference>
<dbReference type="NCBIfam" id="NF002207">
    <property type="entry name" value="PRK01099.1-2"/>
    <property type="match status" value="1"/>
</dbReference>
<dbReference type="InterPro" id="IPR006110">
    <property type="entry name" value="Pol_omega/Rpo6/RPB6"/>
</dbReference>
<dbReference type="InParanoid" id="A2FZ94"/>
<protein>
    <submittedName>
        <fullName evidence="3">DNA-directed RNA polymerases I, II, and III 14.4 kDa polypeptide, putative</fullName>
    </submittedName>
</protein>
<proteinExistence type="inferred from homology"/>
<keyword evidence="2" id="KW-0804">Transcription</keyword>
<dbReference type="NCBIfam" id="NF002208">
    <property type="entry name" value="PRK01099.1-3"/>
    <property type="match status" value="1"/>
</dbReference>
<accession>A2FZ94</accession>
<keyword evidence="4" id="KW-1185">Reference proteome</keyword>
<dbReference type="GO" id="GO:0003899">
    <property type="term" value="F:DNA-directed RNA polymerase activity"/>
    <property type="evidence" value="ECO:0007669"/>
    <property type="project" value="InterPro"/>
</dbReference>
<dbReference type="VEuPathDB" id="TrichDB:TVAG_352310"/>
<dbReference type="HAMAP" id="MF_00192">
    <property type="entry name" value="RNApol_arch_Rpo6"/>
    <property type="match status" value="1"/>
</dbReference>
<organism evidence="3 4">
    <name type="scientific">Trichomonas vaginalis (strain ATCC PRA-98 / G3)</name>
    <dbReference type="NCBI Taxonomy" id="412133"/>
    <lineage>
        <taxon>Eukaryota</taxon>
        <taxon>Metamonada</taxon>
        <taxon>Parabasalia</taxon>
        <taxon>Trichomonadida</taxon>
        <taxon>Trichomonadidae</taxon>
        <taxon>Trichomonas</taxon>
    </lineage>
</organism>
<dbReference type="eggNOG" id="KOG3405">
    <property type="taxonomic scope" value="Eukaryota"/>
</dbReference>
<keyword evidence="1 3" id="KW-0240">DNA-directed RNA polymerase</keyword>
<evidence type="ECO:0000256" key="1">
    <source>
        <dbReference type="ARBA" id="ARBA00022478"/>
    </source>
</evidence>
<dbReference type="GO" id="GO:0005736">
    <property type="term" value="C:RNA polymerase I complex"/>
    <property type="evidence" value="ECO:0000318"/>
    <property type="project" value="GO_Central"/>
</dbReference>
<name>A2FZ94_TRIV3</name>
<dbReference type="SMR" id="A2FZ94"/>
<evidence type="ECO:0000313" key="3">
    <source>
        <dbReference type="EMBL" id="EAX89763.1"/>
    </source>
</evidence>
<sequence length="85" mass="9596">MSEQEAELRPRITTPYLTKYERARVLGTRGMQISLGAPVTIDAGDLTDPIAIAEKELEAGQLPLIIRRYLPNHEYEDVAVKYLII</sequence>
<dbReference type="Proteomes" id="UP000001542">
    <property type="component" value="Unassembled WGS sequence"/>
</dbReference>
<dbReference type="GO" id="GO:0005665">
    <property type="term" value="C:RNA polymerase II, core complex"/>
    <property type="evidence" value="ECO:0000318"/>
    <property type="project" value="GO_Central"/>
</dbReference>
<dbReference type="Pfam" id="PF01192">
    <property type="entry name" value="RNA_pol_Rpb6"/>
    <property type="match status" value="1"/>
</dbReference>